<reference evidence="11 12" key="1">
    <citation type="journal article" date="2011" name="Proc. Natl. Acad. Sci. U.S.A.">
        <title>Genetic diversity and population structure of the endangered marsupial Sarcophilus harrisii (Tasmanian devil).</title>
        <authorList>
            <person name="Miller W."/>
            <person name="Hayes V.M."/>
            <person name="Ratan A."/>
            <person name="Petersen D.C."/>
            <person name="Wittekindt N.E."/>
            <person name="Miller J."/>
            <person name="Walenz B."/>
            <person name="Knight J."/>
            <person name="Qi J."/>
            <person name="Zhao F."/>
            <person name="Wang Q."/>
            <person name="Bedoya-Reina O.C."/>
            <person name="Katiyar N."/>
            <person name="Tomsho L.P."/>
            <person name="Kasson L.M."/>
            <person name="Hardie R.A."/>
            <person name="Woodbridge P."/>
            <person name="Tindall E.A."/>
            <person name="Bertelsen M.F."/>
            <person name="Dixon D."/>
            <person name="Pyecroft S."/>
            <person name="Helgen K.M."/>
            <person name="Lesk A.M."/>
            <person name="Pringle T.H."/>
            <person name="Patterson N."/>
            <person name="Zhang Y."/>
            <person name="Kreiss A."/>
            <person name="Woods G.M."/>
            <person name="Jones M.E."/>
            <person name="Schuster S.C."/>
        </authorList>
    </citation>
    <scope>NUCLEOTIDE SEQUENCE [LARGE SCALE GENOMIC DNA]</scope>
</reference>
<protein>
    <recommendedName>
        <fullName evidence="4">Secreted phosphoprotein 24</fullName>
    </recommendedName>
    <alternativeName>
        <fullName evidence="9">Secreted phosphoprotein 2</fullName>
    </alternativeName>
</protein>
<dbReference type="InterPro" id="IPR046350">
    <property type="entry name" value="Cystatin_sf"/>
</dbReference>
<feature type="chain" id="PRO_5029471022" description="Secreted phosphoprotein 24" evidence="10">
    <location>
        <begin position="19"/>
        <end position="336"/>
    </location>
</feature>
<dbReference type="Ensembl" id="ENSSHAT00000036145.1">
    <property type="protein sequence ID" value="ENSSHAP00000023749.1"/>
    <property type="gene ID" value="ENSSHAG00000004807.2"/>
</dbReference>
<name>A0A7N4NIS0_SARHA</name>
<dbReference type="PANTHER" id="PTHR15444:SF4">
    <property type="entry name" value="SECRETED PHOSPHOPROTEIN 24"/>
    <property type="match status" value="1"/>
</dbReference>
<dbReference type="GeneTree" id="ENSGT00390000009001"/>
<evidence type="ECO:0000256" key="9">
    <source>
        <dbReference type="ARBA" id="ARBA00029627"/>
    </source>
</evidence>
<dbReference type="AlphaFoldDB" id="A0A7N4NIS0"/>
<accession>A0A7N4NIS0</accession>
<dbReference type="GO" id="GO:0046849">
    <property type="term" value="P:bone remodeling"/>
    <property type="evidence" value="ECO:0007669"/>
    <property type="project" value="InterPro"/>
</dbReference>
<evidence type="ECO:0000256" key="8">
    <source>
        <dbReference type="ARBA" id="ARBA00023157"/>
    </source>
</evidence>
<evidence type="ECO:0000256" key="4">
    <source>
        <dbReference type="ARBA" id="ARBA00020365"/>
    </source>
</evidence>
<dbReference type="InterPro" id="IPR010892">
    <property type="entry name" value="Spp-24"/>
</dbReference>
<dbReference type="Gene3D" id="3.10.450.10">
    <property type="match status" value="1"/>
</dbReference>
<dbReference type="SUPFAM" id="SSF54403">
    <property type="entry name" value="Cystatin/monellin"/>
    <property type="match status" value="1"/>
</dbReference>
<keyword evidence="12" id="KW-1185">Reference proteome</keyword>
<evidence type="ECO:0000313" key="12">
    <source>
        <dbReference type="Proteomes" id="UP000007648"/>
    </source>
</evidence>
<proteinExistence type="inferred from homology"/>
<evidence type="ECO:0000256" key="10">
    <source>
        <dbReference type="SAM" id="SignalP"/>
    </source>
</evidence>
<comment type="function">
    <text evidence="1">Could coordinate an aspect of bone turnover.</text>
</comment>
<reference evidence="11" key="3">
    <citation type="submission" date="2025-09" db="UniProtKB">
        <authorList>
            <consortium name="Ensembl"/>
        </authorList>
    </citation>
    <scope>IDENTIFICATION</scope>
</reference>
<dbReference type="Proteomes" id="UP000007648">
    <property type="component" value="Unassembled WGS sequence"/>
</dbReference>
<feature type="signal peptide" evidence="10">
    <location>
        <begin position="1"/>
        <end position="18"/>
    </location>
</feature>
<evidence type="ECO:0000256" key="3">
    <source>
        <dbReference type="ARBA" id="ARBA00008576"/>
    </source>
</evidence>
<keyword evidence="5" id="KW-0964">Secreted</keyword>
<dbReference type="PANTHER" id="PTHR15444">
    <property type="entry name" value="SECRETED PHOSPHOPROTEIN 24"/>
    <property type="match status" value="1"/>
</dbReference>
<evidence type="ECO:0000313" key="11">
    <source>
        <dbReference type="Ensembl" id="ENSSHAP00000023749.1"/>
    </source>
</evidence>
<keyword evidence="7 10" id="KW-0732">Signal</keyword>
<evidence type="ECO:0000256" key="6">
    <source>
        <dbReference type="ARBA" id="ARBA00022553"/>
    </source>
</evidence>
<evidence type="ECO:0000256" key="1">
    <source>
        <dbReference type="ARBA" id="ARBA00002371"/>
    </source>
</evidence>
<dbReference type="Pfam" id="PF07448">
    <property type="entry name" value="Spp-24"/>
    <property type="match status" value="1"/>
</dbReference>
<organism evidence="11 12">
    <name type="scientific">Sarcophilus harrisii</name>
    <name type="common">Tasmanian devil</name>
    <name type="synonym">Sarcophilus laniarius</name>
    <dbReference type="NCBI Taxonomy" id="9305"/>
    <lineage>
        <taxon>Eukaryota</taxon>
        <taxon>Metazoa</taxon>
        <taxon>Chordata</taxon>
        <taxon>Craniata</taxon>
        <taxon>Vertebrata</taxon>
        <taxon>Euteleostomi</taxon>
        <taxon>Mammalia</taxon>
        <taxon>Metatheria</taxon>
        <taxon>Dasyuromorphia</taxon>
        <taxon>Dasyuridae</taxon>
        <taxon>Sarcophilus</taxon>
    </lineage>
</organism>
<reference evidence="11" key="2">
    <citation type="submission" date="2025-08" db="UniProtKB">
        <authorList>
            <consortium name="Ensembl"/>
        </authorList>
    </citation>
    <scope>IDENTIFICATION</scope>
</reference>
<sequence>MEALAIIALAMNIWAGAGFPVYDYDPAMMREALRASVEKVNSQSQSPNLFRAYTSSIKRVNFMNENELTMDIDFKIRETECGKEAGDPPSACGFRRGRSVPTASCRSTVQISREQVQNVWVHCHRAFPGSDSSSSEEVSPDLGHGAPWGLVSLPQEKSAGTGPAGQMNQPMRPWGCFRASLSAARVGFPQILLGQCDSETPERERAGGPCQPLGLPRASSSLPAPCCSGLHSSSPKAPQTKSPGFFWSLCPLHRMPSALTGTACVRPTQVWQSACFHHPGCRPPVLGHLGSWSPPASARCPSTWVLAAPLRVLGVRRGPPAPSLIPGRKCWMMALP</sequence>
<dbReference type="GO" id="GO:0005576">
    <property type="term" value="C:extracellular region"/>
    <property type="evidence" value="ECO:0007669"/>
    <property type="project" value="UniProtKB-SubCell"/>
</dbReference>
<evidence type="ECO:0000256" key="5">
    <source>
        <dbReference type="ARBA" id="ARBA00022525"/>
    </source>
</evidence>
<evidence type="ECO:0000256" key="2">
    <source>
        <dbReference type="ARBA" id="ARBA00004613"/>
    </source>
</evidence>
<evidence type="ECO:0000256" key="7">
    <source>
        <dbReference type="ARBA" id="ARBA00022729"/>
    </source>
</evidence>
<comment type="similarity">
    <text evidence="3">Belongs to the SPP2 family.</text>
</comment>
<gene>
    <name evidence="11" type="primary">SPP2</name>
</gene>
<dbReference type="InParanoid" id="A0A7N4NIS0"/>
<comment type="subcellular location">
    <subcellularLocation>
        <location evidence="2">Secreted</location>
    </subcellularLocation>
</comment>
<keyword evidence="8" id="KW-1015">Disulfide bond</keyword>
<keyword evidence="6" id="KW-0597">Phosphoprotein</keyword>